<evidence type="ECO:0000313" key="1">
    <source>
        <dbReference type="EMBL" id="SEJ20823.1"/>
    </source>
</evidence>
<keyword evidence="2" id="KW-1185">Reference proteome</keyword>
<accession>A0A1H6WVF5</accession>
<dbReference type="InterPro" id="IPR009256">
    <property type="entry name" value="YqgQ-like"/>
</dbReference>
<proteinExistence type="predicted"/>
<reference evidence="2" key="1">
    <citation type="submission" date="2016-10" db="EMBL/GenBank/DDBJ databases">
        <authorList>
            <person name="Varghese N."/>
            <person name="Submissions S."/>
        </authorList>
    </citation>
    <scope>NUCLEOTIDE SEQUENCE [LARGE SCALE GENOMIC DNA]</scope>
    <source>
        <strain evidence="2">CGMCC 1.6763</strain>
    </source>
</reference>
<dbReference type="Proteomes" id="UP000199200">
    <property type="component" value="Unassembled WGS sequence"/>
</dbReference>
<name>A0A1H6WVF5_9BACL</name>
<protein>
    <submittedName>
        <fullName evidence="1">Uncharacterized protein YqgQ</fullName>
    </submittedName>
</protein>
<sequence length="60" mass="7032">MLETVYDVMQLLKRFGTFVYTGDRNADLILMEMEVRHLHENGMISNGEFTKSLLILRRGK</sequence>
<dbReference type="AlphaFoldDB" id="A0A1H6WVF5"/>
<dbReference type="Gene3D" id="1.10.287.760">
    <property type="entry name" value="YqgQ-like"/>
    <property type="match status" value="1"/>
</dbReference>
<gene>
    <name evidence="1" type="ORF">SAMN04488127_1267</name>
</gene>
<evidence type="ECO:0000313" key="2">
    <source>
        <dbReference type="Proteomes" id="UP000199200"/>
    </source>
</evidence>
<dbReference type="STRING" id="426757.SAMN04488127_1267"/>
<organism evidence="1 2">
    <name type="scientific">Bhargavaea ginsengi</name>
    <dbReference type="NCBI Taxonomy" id="426757"/>
    <lineage>
        <taxon>Bacteria</taxon>
        <taxon>Bacillati</taxon>
        <taxon>Bacillota</taxon>
        <taxon>Bacilli</taxon>
        <taxon>Bacillales</taxon>
        <taxon>Caryophanaceae</taxon>
        <taxon>Bhargavaea</taxon>
    </lineage>
</organism>
<dbReference type="EMBL" id="FNZF01000002">
    <property type="protein sequence ID" value="SEJ20823.1"/>
    <property type="molecule type" value="Genomic_DNA"/>
</dbReference>
<dbReference type="RefSeq" id="WP_245744312.1">
    <property type="nucleotide sequence ID" value="NZ_FNZF01000002.1"/>
</dbReference>
<dbReference type="SUPFAM" id="SSF158379">
    <property type="entry name" value="YqgQ-like"/>
    <property type="match status" value="1"/>
</dbReference>
<dbReference type="InterPro" id="IPR023164">
    <property type="entry name" value="YqgQ-like_sf"/>
</dbReference>
<dbReference type="Pfam" id="PF06014">
    <property type="entry name" value="YqgQ-like"/>
    <property type="match status" value="1"/>
</dbReference>